<dbReference type="Pfam" id="PF03936">
    <property type="entry name" value="Terpene_synth_C"/>
    <property type="match status" value="2"/>
</dbReference>
<feature type="domain" description="Terpene synthase metal-binding" evidence="5">
    <location>
        <begin position="296"/>
        <end position="410"/>
    </location>
</feature>
<dbReference type="InterPro" id="IPR050148">
    <property type="entry name" value="Terpene_synthase-like"/>
</dbReference>
<reference evidence="6" key="1">
    <citation type="journal article" date="2009" name="Rice">
        <title>De Novo Next Generation Sequencing of Plant Genomes.</title>
        <authorList>
            <person name="Rounsley S."/>
            <person name="Marri P.R."/>
            <person name="Yu Y."/>
            <person name="He R."/>
            <person name="Sisneros N."/>
            <person name="Goicoechea J.L."/>
            <person name="Lee S.J."/>
            <person name="Angelova A."/>
            <person name="Kudrna D."/>
            <person name="Luo M."/>
            <person name="Affourtit J."/>
            <person name="Desany B."/>
            <person name="Knight J."/>
            <person name="Niazi F."/>
            <person name="Egholm M."/>
            <person name="Wing R.A."/>
        </authorList>
    </citation>
    <scope>NUCLEOTIDE SEQUENCE [LARGE SCALE GENOMIC DNA]</scope>
    <source>
        <strain evidence="6">cv. IRGC 105608</strain>
    </source>
</reference>
<dbReference type="Gene3D" id="1.10.600.10">
    <property type="entry name" value="Farnesyl Diphosphate Synthase"/>
    <property type="match status" value="3"/>
</dbReference>
<dbReference type="SFLD" id="SFLDG01014">
    <property type="entry name" value="Terpene_Cyclase_Like_1_N-term"/>
    <property type="match status" value="1"/>
</dbReference>
<dbReference type="SFLD" id="SFLDS00005">
    <property type="entry name" value="Isoprenoid_Synthase_Type_I"/>
    <property type="match status" value="1"/>
</dbReference>
<dbReference type="InterPro" id="IPR005630">
    <property type="entry name" value="Terpene_synthase_metal-bd"/>
</dbReference>
<keyword evidence="3" id="KW-0479">Metal-binding</keyword>
<dbReference type="PANTHER" id="PTHR31225:SF92">
    <property type="entry name" value="OS04G0345400 PROTEIN"/>
    <property type="match status" value="1"/>
</dbReference>
<accession>A0A0D3FUD7</accession>
<dbReference type="HOGENOM" id="CLU_010849_0_0_1"/>
<evidence type="ECO:0000259" key="4">
    <source>
        <dbReference type="Pfam" id="PF01397"/>
    </source>
</evidence>
<dbReference type="PANTHER" id="PTHR31225">
    <property type="entry name" value="OS04G0344100 PROTEIN-RELATED"/>
    <property type="match status" value="1"/>
</dbReference>
<dbReference type="GO" id="GO:0000287">
    <property type="term" value="F:magnesium ion binding"/>
    <property type="evidence" value="ECO:0007669"/>
    <property type="project" value="InterPro"/>
</dbReference>
<dbReference type="InterPro" id="IPR036965">
    <property type="entry name" value="Terpene_synth_N_sf"/>
</dbReference>
<dbReference type="GO" id="GO:0016102">
    <property type="term" value="P:diterpenoid biosynthetic process"/>
    <property type="evidence" value="ECO:0007669"/>
    <property type="project" value="InterPro"/>
</dbReference>
<evidence type="ECO:0000313" key="7">
    <source>
        <dbReference type="Proteomes" id="UP000026960"/>
    </source>
</evidence>
<dbReference type="SFLD" id="SFLDG01019">
    <property type="entry name" value="Terpene_Cyclase_Like_1_C_Termi"/>
    <property type="match status" value="1"/>
</dbReference>
<dbReference type="InterPro" id="IPR001906">
    <property type="entry name" value="Terpene_synth_N"/>
</dbReference>
<dbReference type="AlphaFoldDB" id="A0A0D3FUD7"/>
<dbReference type="PaxDb" id="65489-OBART04G08130.1"/>
<reference evidence="6" key="2">
    <citation type="submission" date="2015-03" db="UniProtKB">
        <authorList>
            <consortium name="EnsemblPlants"/>
        </authorList>
    </citation>
    <scope>IDENTIFICATION</scope>
</reference>
<dbReference type="eggNOG" id="ENOG502QUCN">
    <property type="taxonomic scope" value="Eukaryota"/>
</dbReference>
<dbReference type="InterPro" id="IPR044814">
    <property type="entry name" value="Terpene_cyclase_plant_C1"/>
</dbReference>
<evidence type="ECO:0000313" key="6">
    <source>
        <dbReference type="EnsemblPlants" id="OBART04G08130.1"/>
    </source>
</evidence>
<evidence type="ECO:0000256" key="2">
    <source>
        <dbReference type="ARBA" id="ARBA00001946"/>
    </source>
</evidence>
<dbReference type="SUPFAM" id="SSF48239">
    <property type="entry name" value="Terpenoid cyclases/Protein prenyltransferases"/>
    <property type="match status" value="2"/>
</dbReference>
<dbReference type="GO" id="GO:0010333">
    <property type="term" value="F:terpene synthase activity"/>
    <property type="evidence" value="ECO:0007669"/>
    <property type="project" value="InterPro"/>
</dbReference>
<dbReference type="Proteomes" id="UP000026960">
    <property type="component" value="Chromosome 4"/>
</dbReference>
<dbReference type="InterPro" id="IPR008930">
    <property type="entry name" value="Terpenoid_cyclase/PrenylTrfase"/>
</dbReference>
<proteinExistence type="predicted"/>
<dbReference type="STRING" id="65489.A0A0D3FUD7"/>
<dbReference type="InterPro" id="IPR034741">
    <property type="entry name" value="Terpene_cyclase-like_1_C"/>
</dbReference>
<feature type="domain" description="Terpene synthase N-terminal" evidence="4">
    <location>
        <begin position="92"/>
        <end position="239"/>
    </location>
</feature>
<name>A0A0D3FUD7_9ORYZ</name>
<feature type="domain" description="Terpene synthase metal-binding" evidence="5">
    <location>
        <begin position="690"/>
        <end position="916"/>
    </location>
</feature>
<dbReference type="Gene3D" id="1.50.10.130">
    <property type="entry name" value="Terpene synthase, N-terminal domain"/>
    <property type="match status" value="2"/>
</dbReference>
<evidence type="ECO:0000259" key="5">
    <source>
        <dbReference type="Pfam" id="PF03936"/>
    </source>
</evidence>
<dbReference type="Pfam" id="PF01397">
    <property type="entry name" value="Terpene_synth"/>
    <property type="match status" value="2"/>
</dbReference>
<dbReference type="Gramene" id="OBART04G08130.1">
    <property type="protein sequence ID" value="OBART04G08130.1"/>
    <property type="gene ID" value="OBART04G08130"/>
</dbReference>
<feature type="domain" description="Terpene synthase N-terminal" evidence="4">
    <location>
        <begin position="469"/>
        <end position="629"/>
    </location>
</feature>
<evidence type="ECO:0000256" key="3">
    <source>
        <dbReference type="ARBA" id="ARBA00022723"/>
    </source>
</evidence>
<dbReference type="EnsemblPlants" id="OBART04G08130.1">
    <property type="protein sequence ID" value="OBART04G08130.1"/>
    <property type="gene ID" value="OBART04G08130"/>
</dbReference>
<comment type="cofactor">
    <cofactor evidence="2">
        <name>Mg(2+)</name>
        <dbReference type="ChEBI" id="CHEBI:18420"/>
    </cofactor>
</comment>
<dbReference type="InterPro" id="IPR008949">
    <property type="entry name" value="Isoprenoid_synthase_dom_sf"/>
</dbReference>
<evidence type="ECO:0000256" key="1">
    <source>
        <dbReference type="ARBA" id="ARBA00001936"/>
    </source>
</evidence>
<comment type="cofactor">
    <cofactor evidence="1">
        <name>Mn(2+)</name>
        <dbReference type="ChEBI" id="CHEBI:29035"/>
    </cofactor>
</comment>
<protein>
    <submittedName>
        <fullName evidence="6">Uncharacterized protein</fullName>
    </submittedName>
</protein>
<keyword evidence="7" id="KW-1185">Reference proteome</keyword>
<dbReference type="SUPFAM" id="SSF48576">
    <property type="entry name" value="Terpenoid synthases"/>
    <property type="match status" value="2"/>
</dbReference>
<sequence length="973" mass="112465">MSTSIPLPFFFIHGVVHARIGHRPIRPPVGLLSAGAPAKVSFRRQSNAHRHAGGHAAHVVSSESITPVKEVSSFEPSVWGDFFINYDPKPLQVDKLKQDVRILFETHNDTAKKMHLVDAVQRLGIDHLFQDEINNAISDIKEREFTSSSLHEVALHFRLLREHGIWMHSKKFKGEDGRFINRIADEPRALLSLYNAAHLLVHDEPELEEAMSFARHHLESMRGGGRPKAPLDNQINRALHLPLPRTCKRVEMLHYMLEYGQEEEHIVVLLDLAKLEFNLLQHVHLKELNAFSQWWKDLYGYIELSHVRDRAVESYLWSYALFYEENLTLTRMFLAKIIVFIVLMDDTYDDHATIKECRKLNEAIQRWDESAISILPEYMKKFYRALLNYFRETEAQVEASDKYRVACMKKEERVALSTLSISVPVLCVTTTVGRGDVVTKESFELATGRTSAVIACAKIMRFMNDIAAFKRSERWMHERAEKLTWDIRTLFGTCNDVSVKMNLVDSVQHLGIDHLFQEEIDDALASIHGSEFKSFNLYEVALRFRLLREHGFWVSPDAFNKFKGDDGRFRNEIAYDPKGLLSLYNAAHLLIHGEPELEEAISFARKHLELMTQDSVLNPPLAEQVKRALSLPLPRTFKRVETICYMLEYQRESGNIPILLELAKLDFNLLQHIHLEELKAISEWWKDLCGYMELSYVRDRVIEAYTWSYMSFYEESFAWTRMFLAKIIALTTVMDDTYDTHATIEESRLLNTAIQRWDKSATSILPEYLKKYYNKLLTNFEEFEDQVTVNEKYQFQKQSTYYLQEAEWSNQKHKPSFKDQVAMSTKSSAVHLMCVASMVGWGNAMVTEAFEWTACGNDAVIACAKIGRFMNDIAGFKRGKNKGDAASSVECYMNENGVTSDVAFAKIDSLVEDEWRTTNQTRLEHRTLLPIVQRVVNHTVSMVLFYDDRKDAYTFGTILREIIKSLFVRPAPI</sequence>
<dbReference type="CDD" id="cd00684">
    <property type="entry name" value="Terpene_cyclase_plant_C1"/>
    <property type="match status" value="1"/>
</dbReference>
<organism evidence="6">
    <name type="scientific">Oryza barthii</name>
    <dbReference type="NCBI Taxonomy" id="65489"/>
    <lineage>
        <taxon>Eukaryota</taxon>
        <taxon>Viridiplantae</taxon>
        <taxon>Streptophyta</taxon>
        <taxon>Embryophyta</taxon>
        <taxon>Tracheophyta</taxon>
        <taxon>Spermatophyta</taxon>
        <taxon>Magnoliopsida</taxon>
        <taxon>Liliopsida</taxon>
        <taxon>Poales</taxon>
        <taxon>Poaceae</taxon>
        <taxon>BOP clade</taxon>
        <taxon>Oryzoideae</taxon>
        <taxon>Oryzeae</taxon>
        <taxon>Oryzinae</taxon>
        <taxon>Oryza</taxon>
    </lineage>
</organism>